<feature type="domain" description="Histidine kinase/HSP90-like ATPase" evidence="5">
    <location>
        <begin position="610"/>
        <end position="715"/>
    </location>
</feature>
<protein>
    <recommendedName>
        <fullName evidence="2">histidine kinase</fullName>
        <ecNumber evidence="2">2.7.13.3</ecNumber>
    </recommendedName>
</protein>
<dbReference type="Gene3D" id="3.30.565.10">
    <property type="entry name" value="Histidine kinase-like ATPase, C-terminal domain"/>
    <property type="match status" value="1"/>
</dbReference>
<evidence type="ECO:0000313" key="6">
    <source>
        <dbReference type="EMBL" id="RRR65012.1"/>
    </source>
</evidence>
<dbReference type="EMBL" id="RSAS01000971">
    <property type="protein sequence ID" value="RRR65012.1"/>
    <property type="molecule type" value="Genomic_DNA"/>
</dbReference>
<feature type="transmembrane region" description="Helical" evidence="4">
    <location>
        <begin position="111"/>
        <end position="129"/>
    </location>
</feature>
<sequence>MTYRILTLFDWAMIAVSLFNTVILLWLGLTVLLNAERRTWGAWVAGGGLLFGAAFFIGHTAVVGRVIGTFSGDMELWWRLGWLALLATPYLWYLVMAWYSGVLRTLRGQRWLILTSLVGLVTLATLLIGDPLPAYSHLVDRDTRPPFTAGPLPAISMFYPVYSITCSLLALRVLHTPTTSERFMGAEARRRARPWLVAATWTLLLVGLCVGGAATWVLQLVYLGEVPQRSMRTLGLIIVFDLGVSLLIALSTVLIGQAVVAYEVFTGKALPRGALRTQWRRAMLLAISYSLIVGWSMSGAGIPELPIYQLLLATIIMTSFYALLGWRRFEQHELTLRSLRPFLTGRRLFEGLVHPTPASAESALPAADDGGVFRALASDLLNAKTAYLIPLGGLAALAGPPLAEPAPAPVPLAAAQQFAQSLAPQPPLCLPVEPTHYGGAVWAVPLTGADGLIGLLLLGAKRDESLYTEEEMALARAAAERMVDSQAGAEMARRLVALQRRRLAEDQLLDRRARRTLHDEVLPRIHAVMLGLAAQQERDAAMLNQLAAIHKQISDLLHSLPPAIGPELERHGSLGALRRAIRHELAESFEQLHWAIEPAQEQRAQQLDPLRAEALYYAAREAVRNAAHHGRGGDPQRPLALHISAAWRNGRDDQPVLTVTVSDDGVGHSPASERPGGAGAGIALHSTILAILGGSLNIEHTAGGTRVAISVPVMIG</sequence>
<evidence type="ECO:0000313" key="7">
    <source>
        <dbReference type="Proteomes" id="UP000280307"/>
    </source>
</evidence>
<gene>
    <name evidence="6" type="ORF">EI684_23555</name>
</gene>
<dbReference type="SMART" id="SM00387">
    <property type="entry name" value="HATPase_c"/>
    <property type="match status" value="1"/>
</dbReference>
<accession>A0A426TP61</accession>
<evidence type="ECO:0000256" key="1">
    <source>
        <dbReference type="ARBA" id="ARBA00000085"/>
    </source>
</evidence>
<dbReference type="EC" id="2.7.13.3" evidence="2"/>
<keyword evidence="4" id="KW-1133">Transmembrane helix</keyword>
<dbReference type="InterPro" id="IPR004358">
    <property type="entry name" value="Sig_transdc_His_kin-like_C"/>
</dbReference>
<feature type="transmembrane region" description="Helical" evidence="4">
    <location>
        <begin position="149"/>
        <end position="174"/>
    </location>
</feature>
<dbReference type="PRINTS" id="PR00344">
    <property type="entry name" value="BCTRLSENSOR"/>
</dbReference>
<name>A0A426TP61_9CHLR</name>
<dbReference type="GO" id="GO:0004673">
    <property type="term" value="F:protein histidine kinase activity"/>
    <property type="evidence" value="ECO:0007669"/>
    <property type="project" value="UniProtKB-EC"/>
</dbReference>
<evidence type="ECO:0000256" key="2">
    <source>
        <dbReference type="ARBA" id="ARBA00012438"/>
    </source>
</evidence>
<evidence type="ECO:0000256" key="3">
    <source>
        <dbReference type="ARBA" id="ARBA00023012"/>
    </source>
</evidence>
<evidence type="ECO:0000256" key="4">
    <source>
        <dbReference type="SAM" id="Phobius"/>
    </source>
</evidence>
<proteinExistence type="predicted"/>
<feature type="transmembrane region" description="Helical" evidence="4">
    <location>
        <begin position="307"/>
        <end position="326"/>
    </location>
</feature>
<keyword evidence="4" id="KW-0812">Transmembrane</keyword>
<feature type="transmembrane region" description="Helical" evidence="4">
    <location>
        <begin position="234"/>
        <end position="262"/>
    </location>
</feature>
<keyword evidence="4" id="KW-0472">Membrane</keyword>
<comment type="catalytic activity">
    <reaction evidence="1">
        <text>ATP + protein L-histidine = ADP + protein N-phospho-L-histidine.</text>
        <dbReference type="EC" id="2.7.13.3"/>
    </reaction>
</comment>
<evidence type="ECO:0000259" key="5">
    <source>
        <dbReference type="SMART" id="SM00387"/>
    </source>
</evidence>
<dbReference type="InterPro" id="IPR003594">
    <property type="entry name" value="HATPase_dom"/>
</dbReference>
<keyword evidence="3" id="KW-0902">Two-component regulatory system</keyword>
<organism evidence="6 7">
    <name type="scientific">Candidatus Viridilinea halotolerans</name>
    <dbReference type="NCBI Taxonomy" id="2491704"/>
    <lineage>
        <taxon>Bacteria</taxon>
        <taxon>Bacillati</taxon>
        <taxon>Chloroflexota</taxon>
        <taxon>Chloroflexia</taxon>
        <taxon>Chloroflexales</taxon>
        <taxon>Chloroflexineae</taxon>
        <taxon>Oscillochloridaceae</taxon>
        <taxon>Candidatus Viridilinea</taxon>
    </lineage>
</organism>
<feature type="transmembrane region" description="Helical" evidence="4">
    <location>
        <begin position="282"/>
        <end position="301"/>
    </location>
</feature>
<dbReference type="AlphaFoldDB" id="A0A426TP61"/>
<dbReference type="GO" id="GO:0000160">
    <property type="term" value="P:phosphorelay signal transduction system"/>
    <property type="evidence" value="ECO:0007669"/>
    <property type="project" value="UniProtKB-KW"/>
</dbReference>
<comment type="caution">
    <text evidence="6">The sequence shown here is derived from an EMBL/GenBank/DDBJ whole genome shotgun (WGS) entry which is preliminary data.</text>
</comment>
<dbReference type="InterPro" id="IPR036890">
    <property type="entry name" value="HATPase_C_sf"/>
</dbReference>
<dbReference type="SUPFAM" id="SSF55874">
    <property type="entry name" value="ATPase domain of HSP90 chaperone/DNA topoisomerase II/histidine kinase"/>
    <property type="match status" value="1"/>
</dbReference>
<feature type="transmembrane region" description="Helical" evidence="4">
    <location>
        <begin position="195"/>
        <end position="222"/>
    </location>
</feature>
<dbReference type="Proteomes" id="UP000280307">
    <property type="component" value="Unassembled WGS sequence"/>
</dbReference>
<dbReference type="Pfam" id="PF13581">
    <property type="entry name" value="HATPase_c_2"/>
    <property type="match status" value="1"/>
</dbReference>
<feature type="transmembrane region" description="Helical" evidence="4">
    <location>
        <begin position="76"/>
        <end position="99"/>
    </location>
</feature>
<feature type="transmembrane region" description="Helical" evidence="4">
    <location>
        <begin position="12"/>
        <end position="33"/>
    </location>
</feature>
<reference evidence="6 7" key="1">
    <citation type="submission" date="2018-12" db="EMBL/GenBank/DDBJ databases">
        <title>Genome Sequence of Candidatus Viridilinea halotolerans isolated from saline sulfide-rich spring.</title>
        <authorList>
            <person name="Grouzdev D.S."/>
            <person name="Burganskaya E.I."/>
            <person name="Krutkina M.S."/>
            <person name="Sukhacheva M.V."/>
            <person name="Gorlenko V.M."/>
        </authorList>
    </citation>
    <scope>NUCLEOTIDE SEQUENCE [LARGE SCALE GENOMIC DNA]</scope>
    <source>
        <strain evidence="6">Chok-6</strain>
    </source>
</reference>
<feature type="transmembrane region" description="Helical" evidence="4">
    <location>
        <begin position="40"/>
        <end position="64"/>
    </location>
</feature>